<dbReference type="Pfam" id="PF00535">
    <property type="entry name" value="Glycos_transf_2"/>
    <property type="match status" value="1"/>
</dbReference>
<name>A0ABZ2JMN7_9PSED</name>
<evidence type="ECO:0000313" key="6">
    <source>
        <dbReference type="Proteomes" id="UP001375228"/>
    </source>
</evidence>
<dbReference type="SUPFAM" id="SSF53756">
    <property type="entry name" value="UDP-Glycosyltransferase/glycogen phosphorylase"/>
    <property type="match status" value="1"/>
</dbReference>
<accession>A0ABZ2JMN7</accession>
<dbReference type="Gene3D" id="3.90.550.10">
    <property type="entry name" value="Spore Coat Polysaccharide Biosynthesis Protein SpsA, Chain A"/>
    <property type="match status" value="1"/>
</dbReference>
<evidence type="ECO:0000256" key="1">
    <source>
        <dbReference type="ARBA" id="ARBA00022519"/>
    </source>
</evidence>
<keyword evidence="1" id="KW-0997">Cell inner membrane</keyword>
<dbReference type="InterPro" id="IPR001173">
    <property type="entry name" value="Glyco_trans_2-like"/>
</dbReference>
<keyword evidence="5" id="KW-0808">Transferase</keyword>
<evidence type="ECO:0000313" key="5">
    <source>
        <dbReference type="EMBL" id="WWY22278.1"/>
    </source>
</evidence>
<dbReference type="GO" id="GO:0016757">
    <property type="term" value="F:glycosyltransferase activity"/>
    <property type="evidence" value="ECO:0007669"/>
    <property type="project" value="UniProtKB-KW"/>
</dbReference>
<dbReference type="Gene3D" id="3.40.50.2000">
    <property type="entry name" value="Glycogen Phosphorylase B"/>
    <property type="match status" value="2"/>
</dbReference>
<protein>
    <submittedName>
        <fullName evidence="5">Glycosyltransferase</fullName>
        <ecNumber evidence="5">2.4.-.-</ecNumber>
    </submittedName>
</protein>
<keyword evidence="5" id="KW-0328">Glycosyltransferase</keyword>
<dbReference type="InterPro" id="IPR029044">
    <property type="entry name" value="Nucleotide-diphossugar_trans"/>
</dbReference>
<dbReference type="SUPFAM" id="SSF53448">
    <property type="entry name" value="Nucleotide-diphospho-sugar transferases"/>
    <property type="match status" value="1"/>
</dbReference>
<dbReference type="PANTHER" id="PTHR22916">
    <property type="entry name" value="GLYCOSYLTRANSFERASE"/>
    <property type="match status" value="1"/>
</dbReference>
<feature type="domain" description="Glycosyltransferase 2-like" evidence="3">
    <location>
        <begin position="229"/>
        <end position="338"/>
    </location>
</feature>
<feature type="domain" description="Glycosyltransferase subfamily 4-like N-terminal" evidence="4">
    <location>
        <begin position="756"/>
        <end position="915"/>
    </location>
</feature>
<feature type="domain" description="Glycosyl transferase family 1" evidence="2">
    <location>
        <begin position="925"/>
        <end position="1084"/>
    </location>
</feature>
<evidence type="ECO:0000259" key="2">
    <source>
        <dbReference type="Pfam" id="PF00534"/>
    </source>
</evidence>
<keyword evidence="6" id="KW-1185">Reference proteome</keyword>
<evidence type="ECO:0000259" key="4">
    <source>
        <dbReference type="Pfam" id="PF13439"/>
    </source>
</evidence>
<dbReference type="EC" id="2.4.-.-" evidence="5"/>
<dbReference type="Proteomes" id="UP001375228">
    <property type="component" value="Chromosome"/>
</dbReference>
<organism evidence="5 6">
    <name type="scientific">Pseudomonas juntendi</name>
    <dbReference type="NCBI Taxonomy" id="2666183"/>
    <lineage>
        <taxon>Bacteria</taxon>
        <taxon>Pseudomonadati</taxon>
        <taxon>Pseudomonadota</taxon>
        <taxon>Gammaproteobacteria</taxon>
        <taxon>Pseudomonadales</taxon>
        <taxon>Pseudomonadaceae</taxon>
        <taxon>Pseudomonas</taxon>
    </lineage>
</organism>
<dbReference type="EMBL" id="CP146691">
    <property type="protein sequence ID" value="WWY22278.1"/>
    <property type="molecule type" value="Genomic_DNA"/>
</dbReference>
<dbReference type="InterPro" id="IPR001296">
    <property type="entry name" value="Glyco_trans_1"/>
</dbReference>
<dbReference type="InterPro" id="IPR028098">
    <property type="entry name" value="Glyco_trans_4-like_N"/>
</dbReference>
<proteinExistence type="predicted"/>
<dbReference type="Pfam" id="PF13439">
    <property type="entry name" value="Glyco_transf_4"/>
    <property type="match status" value="1"/>
</dbReference>
<dbReference type="Pfam" id="PF00534">
    <property type="entry name" value="Glycos_transf_1"/>
    <property type="match status" value="1"/>
</dbReference>
<dbReference type="CDD" id="cd00761">
    <property type="entry name" value="Glyco_tranf_GTA_type"/>
    <property type="match status" value="1"/>
</dbReference>
<keyword evidence="1" id="KW-1003">Cell membrane</keyword>
<keyword evidence="1" id="KW-0472">Membrane</keyword>
<evidence type="ECO:0000259" key="3">
    <source>
        <dbReference type="Pfam" id="PF00535"/>
    </source>
</evidence>
<reference evidence="5 6" key="1">
    <citation type="submission" date="2024-03" db="EMBL/GenBank/DDBJ databases">
        <title>Pseudomonas juntendi.</title>
        <authorList>
            <person name="Liu Y."/>
        </authorList>
    </citation>
    <scope>NUCLEOTIDE SEQUENCE [LARGE SCALE GENOMIC DNA]</scope>
    <source>
        <strain evidence="5 6">L4046hy</strain>
    </source>
</reference>
<dbReference type="PANTHER" id="PTHR22916:SF3">
    <property type="entry name" value="UDP-GLCNAC:BETAGAL BETA-1,3-N-ACETYLGLUCOSAMINYLTRANSFERASE-LIKE PROTEIN 1"/>
    <property type="match status" value="1"/>
</dbReference>
<dbReference type="RefSeq" id="WP_338725004.1">
    <property type="nucleotide sequence ID" value="NZ_CP146690.1"/>
</dbReference>
<gene>
    <name evidence="5" type="ORF">V9385_06660</name>
</gene>
<sequence length="1114" mass="120487">MSEVKTVLPYNSVVDAQWYLATYPDVAASAADPQQHYDLHGAAEGRLPRYLQAYRLDTALWGGFSALALPELAALHAQTDDREEYAYASWTLARWHASAGQWSSALPYIDALAEPLPPYIGGLGPTLLRTEVLLRSGQQAQAQACIRQAIAAQGQQPDLCLAAANVALTSDDPRHDSATSRRLLWLNRALAAVELAPVALRNPNAALSLDNLHASCTAQIAPEAQPKISVIMPAYNAQAFIETALRSLLEQSWSNLEILVVDDCSTDATVERVSALAQEDARIILLQQPVNRGAYAARNTALSHATGTFLVNHDSDDWSHPQRLELMATPLLENPNLVGTLAEWVRADTQLHFQCWRIENSLIEPSVSTIMMRCDAVRVLGGWDEVRVAADHELRQRLQRCHGADALLYVLPGVPLVIARHLPQSLTMASSTHLRSTFYGLRQLYSALAEAWHGMADDAAGLCLPSASGARAFPAPAPMLRNAQAKASYDWLVVSDLSEAARSAKPLRLVLARLQEQGEHIGLLHWPDYQRPSPIDPALLRQAVESKVEMVLAEQQLAASRVLVVGRHLLAYPLDQVPAIEGLQGCQVIDSVREAKSLEIGAPPVAAPLASAPAAEVVSVAVAPPVPQVAIAERPAEKPALPKPAEPVIPALFDEAWYLERNPDLQGASLDAWQHYLAHGHAEGREPGPDFNTAWYLEQCVEARESGMPALLHYHQSGRHTGYDVGNPTFAGDLQQRPGRPTVLLCAHAANVQLFGAERNLLDTLDACAVLHLNVLVSVPSVANPAYIDALRARAMQVVCIPTQLWRADIAPCRVAVERFCALIRNHSVDLVHSNTLMLREPLIAARLAQVPAVLHAHESPAHDADLCAAIGLPADQIVAEAVGRADQVLANSAFTAQHIAKPGATHVVGNIIDLKAFDLPNTLDNKRITAALISSNLPKKGIADLLQLACDTSSDTPNLQLLLIGPHTPGVAALRTLEARGKLPGNLSILPYAASPQAAIAQANIVLNLSHCQETFGRTVLEGMAAGRPVLAYRWGALPELIDEGVTGYTFEHGDTKGMAKRLRQFCLNPKKIRRLGAAGRKRAKKYNLKLLSQQLQSAYESALGASLREAGE</sequence>
<dbReference type="CDD" id="cd03801">
    <property type="entry name" value="GT4_PimA-like"/>
    <property type="match status" value="1"/>
</dbReference>